<evidence type="ECO:0000313" key="1">
    <source>
        <dbReference type="EMBL" id="RNI24028.1"/>
    </source>
</evidence>
<reference evidence="1 2" key="1">
    <citation type="submission" date="2018-11" db="EMBL/GenBank/DDBJ databases">
        <title>Rufibacter latericius sp. nov., isolated from water in Baiyang Lake.</title>
        <authorList>
            <person name="Yang Y."/>
        </authorList>
    </citation>
    <scope>NUCLEOTIDE SEQUENCE [LARGE SCALE GENOMIC DNA]</scope>
    <source>
        <strain evidence="1 2">R-22-1c-1</strain>
    </source>
</reference>
<keyword evidence="1" id="KW-0067">ATP-binding</keyword>
<keyword evidence="1" id="KW-0547">Nucleotide-binding</keyword>
<organism evidence="1 2">
    <name type="scientific">Rufibacter latericius</name>
    <dbReference type="NCBI Taxonomy" id="2487040"/>
    <lineage>
        <taxon>Bacteria</taxon>
        <taxon>Pseudomonadati</taxon>
        <taxon>Bacteroidota</taxon>
        <taxon>Cytophagia</taxon>
        <taxon>Cytophagales</taxon>
        <taxon>Hymenobacteraceae</taxon>
        <taxon>Rufibacter</taxon>
    </lineage>
</organism>
<dbReference type="AlphaFoldDB" id="A0A3M9MH89"/>
<protein>
    <submittedName>
        <fullName evidence="1">DNA helicase</fullName>
    </submittedName>
</protein>
<evidence type="ECO:0000313" key="2">
    <source>
        <dbReference type="Proteomes" id="UP000272117"/>
    </source>
</evidence>
<feature type="non-terminal residue" evidence="1">
    <location>
        <position position="207"/>
    </location>
</feature>
<comment type="caution">
    <text evidence="1">The sequence shown here is derived from an EMBL/GenBank/DDBJ whole genome shotgun (WGS) entry which is preliminary data.</text>
</comment>
<gene>
    <name evidence="1" type="ORF">EFB08_16730</name>
</gene>
<accession>A0A3M9MH89</accession>
<dbReference type="EMBL" id="RJJD01000013">
    <property type="protein sequence ID" value="RNI24028.1"/>
    <property type="molecule type" value="Genomic_DNA"/>
</dbReference>
<dbReference type="GO" id="GO:0004386">
    <property type="term" value="F:helicase activity"/>
    <property type="evidence" value="ECO:0007669"/>
    <property type="project" value="UniProtKB-KW"/>
</dbReference>
<keyword evidence="1" id="KW-0347">Helicase</keyword>
<keyword evidence="1" id="KW-0378">Hydrolase</keyword>
<proteinExistence type="predicted"/>
<dbReference type="Proteomes" id="UP000272117">
    <property type="component" value="Unassembled WGS sequence"/>
</dbReference>
<name>A0A3M9MH89_9BACT</name>
<sequence length="207" mass="23029">MQQNHVSVVRKLLLRNTSETDLKGLTISITSEPEFAMAWEHQVDVLKAGESFEVDTVHLKVSAPYLSNLSERVSGIFTLTVSAGSEPLFTGNYPVSVLAYDEWGGAAILPEMVAAFITPNHAEVLKIIRRAAPILERWTGDPSFNEYQSRNPDRVRKQMAALYEAVAELQLVYCSVPASFEETGQRVRMCDTIFAHKLANCLDISLL</sequence>
<keyword evidence="2" id="KW-1185">Reference proteome</keyword>